<gene>
    <name evidence="3" type="ORF">FCL54_11935</name>
</gene>
<comment type="caution">
    <text evidence="3">The sequence shown here is derived from an EMBL/GenBank/DDBJ whole genome shotgun (WGS) entry which is preliminary data.</text>
</comment>
<feature type="compositionally biased region" description="Basic and acidic residues" evidence="1">
    <location>
        <begin position="160"/>
        <end position="179"/>
    </location>
</feature>
<sequence>MKILSTISLIGLLMLSACGTANSPTDQTAETDQTETADMNNESDGTINTNQQEEQDDATDSSESADENTNVNMDDSTDDQSDNNDEEESVTEENDSEGQSGTEEPEAQNDSEDADGQREQEDTDASEDSNETADSEGEKAEQDQSAEQQNDAQDENNQELTDKENNEKQDEEKSAEAELTKQQAKNVLQEYEQTFMEVFDYAGPKGKMEKYTTKEKVIDHYTAIMSEDWAVGLVDMYFDKRDGALYSKAMDAPVWLRAEKSFDLEKVDDSTYHVVQERNNELRGHRKMTFVMKDDGEKWIVEGVQQEKLPQDNNSEDNNISKEEAEQLVREHLDLENDKDVHIKYDHDEKDLYVIHVFDVVKNEDESHKATRGWYYVNKETGKVTSMF</sequence>
<feature type="compositionally biased region" description="Acidic residues" evidence="1">
    <location>
        <begin position="121"/>
        <end position="135"/>
    </location>
</feature>
<dbReference type="Proteomes" id="UP000308230">
    <property type="component" value="Unassembled WGS sequence"/>
</dbReference>
<feature type="chain" id="PRO_5039254594" description="PepSY domain-containing protein" evidence="2">
    <location>
        <begin position="24"/>
        <end position="388"/>
    </location>
</feature>
<evidence type="ECO:0000313" key="4">
    <source>
        <dbReference type="Proteomes" id="UP000308230"/>
    </source>
</evidence>
<feature type="compositionally biased region" description="Acidic residues" evidence="1">
    <location>
        <begin position="53"/>
        <end position="66"/>
    </location>
</feature>
<feature type="compositionally biased region" description="Acidic residues" evidence="1">
    <location>
        <begin position="103"/>
        <end position="114"/>
    </location>
</feature>
<dbReference type="PROSITE" id="PS51257">
    <property type="entry name" value="PROKAR_LIPOPROTEIN"/>
    <property type="match status" value="1"/>
</dbReference>
<dbReference type="EMBL" id="SWLG01000007">
    <property type="protein sequence ID" value="TLS37228.1"/>
    <property type="molecule type" value="Genomic_DNA"/>
</dbReference>
<evidence type="ECO:0000256" key="1">
    <source>
        <dbReference type="SAM" id="MobiDB-lite"/>
    </source>
</evidence>
<feature type="region of interest" description="Disordered" evidence="1">
    <location>
        <begin position="19"/>
        <end position="181"/>
    </location>
</feature>
<dbReference type="AlphaFoldDB" id="A0A5R9F6G8"/>
<reference evidence="3 4" key="1">
    <citation type="submission" date="2019-04" db="EMBL/GenBank/DDBJ databases">
        <title>Bacillus caeni sp. nov., a bacterium isolated from mangrove sediment.</title>
        <authorList>
            <person name="Huang H."/>
            <person name="Mo K."/>
            <person name="Hu Y."/>
        </authorList>
    </citation>
    <scope>NUCLEOTIDE SEQUENCE [LARGE SCALE GENOMIC DNA]</scope>
    <source>
        <strain evidence="3 4">HB172195</strain>
    </source>
</reference>
<name>A0A5R9F6G8_9BACL</name>
<feature type="signal peptide" evidence="2">
    <location>
        <begin position="1"/>
        <end position="23"/>
    </location>
</feature>
<organism evidence="3 4">
    <name type="scientific">Exobacillus caeni</name>
    <dbReference type="NCBI Taxonomy" id="2574798"/>
    <lineage>
        <taxon>Bacteria</taxon>
        <taxon>Bacillati</taxon>
        <taxon>Bacillota</taxon>
        <taxon>Bacilli</taxon>
        <taxon>Bacillales</taxon>
        <taxon>Guptibacillaceae</taxon>
        <taxon>Exobacillus</taxon>
    </lineage>
</organism>
<feature type="compositionally biased region" description="Acidic residues" evidence="1">
    <location>
        <begin position="75"/>
        <end position="96"/>
    </location>
</feature>
<accession>A0A5R9F6G8</accession>
<protein>
    <recommendedName>
        <fullName evidence="5">PepSY domain-containing protein</fullName>
    </recommendedName>
</protein>
<keyword evidence="2" id="KW-0732">Signal</keyword>
<evidence type="ECO:0008006" key="5">
    <source>
        <dbReference type="Google" id="ProtNLM"/>
    </source>
</evidence>
<keyword evidence="4" id="KW-1185">Reference proteome</keyword>
<evidence type="ECO:0000313" key="3">
    <source>
        <dbReference type="EMBL" id="TLS37228.1"/>
    </source>
</evidence>
<proteinExistence type="predicted"/>
<dbReference type="OrthoDB" id="574706at2"/>
<evidence type="ECO:0000256" key="2">
    <source>
        <dbReference type="SAM" id="SignalP"/>
    </source>
</evidence>
<dbReference type="RefSeq" id="WP_138126704.1">
    <property type="nucleotide sequence ID" value="NZ_SWLG01000007.1"/>
</dbReference>
<feature type="compositionally biased region" description="Low complexity" evidence="1">
    <location>
        <begin position="25"/>
        <end position="38"/>
    </location>
</feature>
<feature type="compositionally biased region" description="Polar residues" evidence="1">
    <location>
        <begin position="39"/>
        <end position="50"/>
    </location>
</feature>